<evidence type="ECO:0008006" key="6">
    <source>
        <dbReference type="Google" id="ProtNLM"/>
    </source>
</evidence>
<dbReference type="Proteomes" id="UP001061958">
    <property type="component" value="Unassembled WGS sequence"/>
</dbReference>
<dbReference type="PANTHER" id="PTHR12832:SF11">
    <property type="entry name" value="LD23868P"/>
    <property type="match status" value="1"/>
</dbReference>
<dbReference type="PANTHER" id="PTHR12832">
    <property type="entry name" value="TESTIS-SPECIFIC PROTEIN PBS13 T-COMPLEX 11"/>
    <property type="match status" value="1"/>
</dbReference>
<dbReference type="Pfam" id="PF05794">
    <property type="entry name" value="Tcp11"/>
    <property type="match status" value="1"/>
</dbReference>
<dbReference type="Gene3D" id="6.10.280.30">
    <property type="match status" value="1"/>
</dbReference>
<evidence type="ECO:0000256" key="2">
    <source>
        <dbReference type="SAM" id="Coils"/>
    </source>
</evidence>
<proteinExistence type="inferred from homology"/>
<feature type="region of interest" description="Disordered" evidence="3">
    <location>
        <begin position="162"/>
        <end position="187"/>
    </location>
</feature>
<evidence type="ECO:0000256" key="3">
    <source>
        <dbReference type="SAM" id="MobiDB-lite"/>
    </source>
</evidence>
<reference evidence="4" key="2">
    <citation type="submission" date="2022-01" db="EMBL/GenBank/DDBJ databases">
        <authorList>
            <person name="Hirooka S."/>
            <person name="Miyagishima S.Y."/>
        </authorList>
    </citation>
    <scope>NUCLEOTIDE SEQUENCE</scope>
    <source>
        <strain evidence="4">NBRC 102759</strain>
    </source>
</reference>
<organism evidence="4 5">
    <name type="scientific">Galdieria partita</name>
    <dbReference type="NCBI Taxonomy" id="83374"/>
    <lineage>
        <taxon>Eukaryota</taxon>
        <taxon>Rhodophyta</taxon>
        <taxon>Bangiophyceae</taxon>
        <taxon>Galdieriales</taxon>
        <taxon>Galdieriaceae</taxon>
        <taxon>Galdieria</taxon>
    </lineage>
</organism>
<name>A0A9C7PUP5_9RHOD</name>
<dbReference type="InterPro" id="IPR008862">
    <property type="entry name" value="Tcp11"/>
</dbReference>
<evidence type="ECO:0000256" key="1">
    <source>
        <dbReference type="ARBA" id="ARBA00010954"/>
    </source>
</evidence>
<dbReference type="EMBL" id="BQMJ01000014">
    <property type="protein sequence ID" value="GJQ10261.1"/>
    <property type="molecule type" value="Genomic_DNA"/>
</dbReference>
<comment type="caution">
    <text evidence="4">The sequence shown here is derived from an EMBL/GenBank/DDBJ whole genome shotgun (WGS) entry which is preliminary data.</text>
</comment>
<feature type="coiled-coil region" evidence="2">
    <location>
        <begin position="62"/>
        <end position="107"/>
    </location>
</feature>
<dbReference type="AlphaFoldDB" id="A0A9C7PUP5"/>
<gene>
    <name evidence="4" type="ORF">GpartN1_g2052.t1</name>
</gene>
<accession>A0A9C7PUP5</accession>
<dbReference type="GO" id="GO:0007165">
    <property type="term" value="P:signal transduction"/>
    <property type="evidence" value="ECO:0007669"/>
    <property type="project" value="TreeGrafter"/>
</dbReference>
<keyword evidence="5" id="KW-1185">Reference proteome</keyword>
<protein>
    <recommendedName>
        <fullName evidence="6">T-complex protein 11</fullName>
    </recommendedName>
</protein>
<dbReference type="OrthoDB" id="5783at2759"/>
<evidence type="ECO:0000313" key="4">
    <source>
        <dbReference type="EMBL" id="GJQ10261.1"/>
    </source>
</evidence>
<feature type="region of interest" description="Disordered" evidence="3">
    <location>
        <begin position="9"/>
        <end position="40"/>
    </location>
</feature>
<evidence type="ECO:0000313" key="5">
    <source>
        <dbReference type="Proteomes" id="UP001061958"/>
    </source>
</evidence>
<sequence>MAETCLFVESSESSSTKHEDPSALTRRLTPKKLRTPEELEAGQLRADENRAKLFSDQSRRCAEKVKKALEVAKTAREELEATVKAKRELLDKKLRDAEMRRKQYLEASRQSAKQHSERVNDVASENNRMKKTDMLRLCAHIQTQCWNADARRSRRLAMRARRASNLSLSKSSPPLSRNRSEDQGETLAQLEREQTAASTIQFFWRFLYVQKKFLELGLSVENCLVDGFESTKLKIQRFEAVRAAGVTLRLLHSHAYLLSNDEARRLAKLFLTSFVIAAHPEHVLDNPDSGLEKSIADSAKSLLRCLMNSKEDPFSCAVKARALWTKYRVQFDEWERNDRERLITGMIMDYIGLEQLKNGVEERDSRTDGPSKAHREPVLLAHSPTKSFAVWSSQIEKRQNKLKKALVRIGGYNVLQRLEEALRTSFSQEIKNSNVSEGATASSSLSGENMPQVEEANSILAANLLNEVYAHEMMIDLATFLKKLETPRSYRQMLEIAKRAFRDHFQSLLSSAIHGDGSNQQAMVKERFGDLVQSLKMKLFSLLPQKSNASIDSIRSNLESSFDMELIEQMLKHDAFSARDMQGLLSVVVSVLKNVQAPYQDEYVDRSMQVWLEQLEEVEKKIGIEGLSATERTMHLISSMFSIVCEILDFIEETERSIIIAKMKILAPIVQEHGPEWERARFEQKINQCIINEKLPATRTWLENSMRLIREQFVTLNLHAVTTGDKTALENVLGAALVYLIEQPHSLPIEEVPEVLRLDHERIFILQNDLQRLSLLSALDLILRRFMSDKTGVPVAFDLRSINVCLKDTNAGLEDIETQLFMCVHDSLDNLESEGNADLISLTEQDKNFLRSMLRKAARLEDPVFSILKRRILESLRKQFLLSPNNVTDDYHLRSLGLSAIVQDFHDMMNELRKLSSHLVKVHSQRLLNIVSNIVGYD</sequence>
<reference evidence="4" key="1">
    <citation type="journal article" date="2022" name="Proc. Natl. Acad. Sci. U.S.A.">
        <title>Life cycle and functional genomics of the unicellular red alga Galdieria for elucidating algal and plant evolution and industrial use.</title>
        <authorList>
            <person name="Hirooka S."/>
            <person name="Itabashi T."/>
            <person name="Ichinose T.M."/>
            <person name="Onuma R."/>
            <person name="Fujiwara T."/>
            <person name="Yamashita S."/>
            <person name="Jong L.W."/>
            <person name="Tomita R."/>
            <person name="Iwane A.H."/>
            <person name="Miyagishima S.Y."/>
        </authorList>
    </citation>
    <scope>NUCLEOTIDE SEQUENCE</scope>
    <source>
        <strain evidence="4">NBRC 102759</strain>
    </source>
</reference>
<comment type="similarity">
    <text evidence="1">Belongs to the TCP11 family.</text>
</comment>
<feature type="compositionally biased region" description="Low complexity" evidence="3">
    <location>
        <begin position="163"/>
        <end position="177"/>
    </location>
</feature>
<keyword evidence="2" id="KW-0175">Coiled coil</keyword>